<gene>
    <name evidence="4" type="ORF">AMS66_21985</name>
</gene>
<evidence type="ECO:0000313" key="5">
    <source>
        <dbReference type="Proteomes" id="UP000037688"/>
    </source>
</evidence>
<dbReference type="Proteomes" id="UP000037688">
    <property type="component" value="Unassembled WGS sequence"/>
</dbReference>
<dbReference type="PANTHER" id="PTHR43877">
    <property type="entry name" value="AMINOALKYLPHOSPHONATE N-ACETYLTRANSFERASE-RELATED-RELATED"/>
    <property type="match status" value="1"/>
</dbReference>
<dbReference type="AlphaFoldDB" id="A0A0M9BMQ3"/>
<organism evidence="4 5">
    <name type="scientific">Paenibacillus xylanivorans</name>
    <dbReference type="NCBI Taxonomy" id="1705561"/>
    <lineage>
        <taxon>Bacteria</taxon>
        <taxon>Bacillati</taxon>
        <taxon>Bacillota</taxon>
        <taxon>Bacilli</taxon>
        <taxon>Bacillales</taxon>
        <taxon>Paenibacillaceae</taxon>
        <taxon>Paenibacillus</taxon>
    </lineage>
</organism>
<sequence>MLTSHTYMIRPSELKDAAQLMELDALVWDKYTSPEPLNWRSRQQYLQHCPPGSQLIAVQGERVCGYVGFHPATGLPVNRHVYEINIAVHPHDRRCGIATALMDVMKQHALEQGIIKLRLRVLSSNPGAIAFYTQCGFVTEGRLMSEFYIAGKYVDDILMSYFIQAKGQSRRRNNNGHGTSG</sequence>
<dbReference type="Gene3D" id="3.40.630.30">
    <property type="match status" value="1"/>
</dbReference>
<dbReference type="EMBL" id="LITU01000070">
    <property type="protein sequence ID" value="KOY14616.1"/>
    <property type="molecule type" value="Genomic_DNA"/>
</dbReference>
<proteinExistence type="predicted"/>
<accession>A0A0M9BMQ3</accession>
<dbReference type="CDD" id="cd04301">
    <property type="entry name" value="NAT_SF"/>
    <property type="match status" value="1"/>
</dbReference>
<dbReference type="PATRIC" id="fig|1705561.3.peg.4593"/>
<dbReference type="InterPro" id="IPR050832">
    <property type="entry name" value="Bact_Acetyltransf"/>
</dbReference>
<dbReference type="Pfam" id="PF00583">
    <property type="entry name" value="Acetyltransf_1"/>
    <property type="match status" value="1"/>
</dbReference>
<reference evidence="4 5" key="1">
    <citation type="submission" date="2015-08" db="EMBL/GenBank/DDBJ databases">
        <title>Draft genome sequence of cellulolytic and xylanolytic Paenibacillus sp. A59, isolated from a decaying forest soil from Patagonia, Argentina.</title>
        <authorList>
            <person name="Ghio S."/>
            <person name="Caceres A.M."/>
            <person name="Talia P."/>
            <person name="Grasso D."/>
            <person name="Campos E."/>
        </authorList>
    </citation>
    <scope>NUCLEOTIDE SEQUENCE [LARGE SCALE GENOMIC DNA]</scope>
    <source>
        <strain evidence="4 5">A59</strain>
    </source>
</reference>
<dbReference type="GO" id="GO:0016747">
    <property type="term" value="F:acyltransferase activity, transferring groups other than amino-acyl groups"/>
    <property type="evidence" value="ECO:0007669"/>
    <property type="project" value="InterPro"/>
</dbReference>
<dbReference type="RefSeq" id="WP_053782807.1">
    <property type="nucleotide sequence ID" value="NZ_LITU01000070.1"/>
</dbReference>
<evidence type="ECO:0000256" key="2">
    <source>
        <dbReference type="ARBA" id="ARBA00023315"/>
    </source>
</evidence>
<keyword evidence="2" id="KW-0012">Acyltransferase</keyword>
<feature type="domain" description="N-acetyltransferase" evidence="3">
    <location>
        <begin position="7"/>
        <end position="164"/>
    </location>
</feature>
<dbReference type="PROSITE" id="PS51186">
    <property type="entry name" value="GNAT"/>
    <property type="match status" value="1"/>
</dbReference>
<comment type="caution">
    <text evidence="4">The sequence shown here is derived from an EMBL/GenBank/DDBJ whole genome shotgun (WGS) entry which is preliminary data.</text>
</comment>
<evidence type="ECO:0000259" key="3">
    <source>
        <dbReference type="PROSITE" id="PS51186"/>
    </source>
</evidence>
<protein>
    <submittedName>
        <fullName evidence="4">GNAT family acetyltransferase</fullName>
    </submittedName>
</protein>
<dbReference type="OrthoDB" id="9802340at2"/>
<dbReference type="InterPro" id="IPR016181">
    <property type="entry name" value="Acyl_CoA_acyltransferase"/>
</dbReference>
<keyword evidence="5" id="KW-1185">Reference proteome</keyword>
<dbReference type="InterPro" id="IPR000182">
    <property type="entry name" value="GNAT_dom"/>
</dbReference>
<keyword evidence="1 4" id="KW-0808">Transferase</keyword>
<evidence type="ECO:0000256" key="1">
    <source>
        <dbReference type="ARBA" id="ARBA00022679"/>
    </source>
</evidence>
<evidence type="ECO:0000313" key="4">
    <source>
        <dbReference type="EMBL" id="KOY14616.1"/>
    </source>
</evidence>
<dbReference type="SUPFAM" id="SSF55729">
    <property type="entry name" value="Acyl-CoA N-acyltransferases (Nat)"/>
    <property type="match status" value="1"/>
</dbReference>
<name>A0A0M9BMQ3_9BACL</name>